<dbReference type="Pfam" id="PF07103">
    <property type="entry name" value="DUF1365"/>
    <property type="match status" value="1"/>
</dbReference>
<name>A0AAV3TYZ2_9ALTE</name>
<evidence type="ECO:0000313" key="2">
    <source>
        <dbReference type="Proteomes" id="UP001409585"/>
    </source>
</evidence>
<dbReference type="PANTHER" id="PTHR33973:SF4">
    <property type="entry name" value="OS07G0153300 PROTEIN"/>
    <property type="match status" value="1"/>
</dbReference>
<gene>
    <name evidence="1" type="ORF">GCM10025791_08430</name>
</gene>
<comment type="caution">
    <text evidence="1">The sequence shown here is derived from an EMBL/GenBank/DDBJ whole genome shotgun (WGS) entry which is preliminary data.</text>
</comment>
<dbReference type="EMBL" id="BAABLX010000007">
    <property type="protein sequence ID" value="GAA4933984.1"/>
    <property type="molecule type" value="Genomic_DNA"/>
</dbReference>
<evidence type="ECO:0000313" key="1">
    <source>
        <dbReference type="EMBL" id="GAA4933984.1"/>
    </source>
</evidence>
<dbReference type="RefSeq" id="WP_345417542.1">
    <property type="nucleotide sequence ID" value="NZ_AP031496.1"/>
</dbReference>
<dbReference type="AlphaFoldDB" id="A0AAV3TYZ2"/>
<accession>A0AAV3TYZ2</accession>
<protein>
    <submittedName>
        <fullName evidence="1">DUF1365 domain-containing protein</fullName>
    </submittedName>
</protein>
<keyword evidence="2" id="KW-1185">Reference proteome</keyword>
<dbReference type="InterPro" id="IPR010775">
    <property type="entry name" value="DUF1365"/>
</dbReference>
<dbReference type="PANTHER" id="PTHR33973">
    <property type="entry name" value="OS07G0153300 PROTEIN"/>
    <property type="match status" value="1"/>
</dbReference>
<reference evidence="2" key="1">
    <citation type="journal article" date="2019" name="Int. J. Syst. Evol. Microbiol.">
        <title>The Global Catalogue of Microorganisms (GCM) 10K type strain sequencing project: providing services to taxonomists for standard genome sequencing and annotation.</title>
        <authorList>
            <consortium name="The Broad Institute Genomics Platform"/>
            <consortium name="The Broad Institute Genome Sequencing Center for Infectious Disease"/>
            <person name="Wu L."/>
            <person name="Ma J."/>
        </authorList>
    </citation>
    <scope>NUCLEOTIDE SEQUENCE [LARGE SCALE GENOMIC DNA]</scope>
    <source>
        <strain evidence="2">JCM 19134</strain>
    </source>
</reference>
<sequence length="264" mass="30840">MTTDNIPSPSHSAIYTGTVWHRRHQPKAHEFSYRVYMAYLDLDELSEVFSRSKYWSLDARGRLWPPVQFRREDFFTDDDASLSESVRRWLQQQTGRYPNGPIRMLANLRCFGYLINPIVCYYVFDDSAQRVEYVIAEVTSTPWQERIQYLVPVPASGQVEAYEFDKSMHVSPFHPMDMKYVWGGSTPCDQLHVSIDNKRNGECVFQAKMALNRLPMTAKNQRKMVHRFPLMTLKVAAAIYWQALKLFVKRVPVQPHPKSIVRNG</sequence>
<dbReference type="Proteomes" id="UP001409585">
    <property type="component" value="Unassembled WGS sequence"/>
</dbReference>
<organism evidence="1 2">
    <name type="scientific">Halioxenophilus aromaticivorans</name>
    <dbReference type="NCBI Taxonomy" id="1306992"/>
    <lineage>
        <taxon>Bacteria</taxon>
        <taxon>Pseudomonadati</taxon>
        <taxon>Pseudomonadota</taxon>
        <taxon>Gammaproteobacteria</taxon>
        <taxon>Alteromonadales</taxon>
        <taxon>Alteromonadaceae</taxon>
        <taxon>Halioxenophilus</taxon>
    </lineage>
</organism>
<proteinExistence type="predicted"/>